<evidence type="ECO:0000313" key="1">
    <source>
        <dbReference type="EMBL" id="MBB5790160.1"/>
    </source>
</evidence>
<sequence>MPTSQQVDPSEPDWDGHNLDLDAIGLATEFAEHVRREGIPPAERPQALGAWLDSMIADLEADLDDERPRP</sequence>
<dbReference type="EMBL" id="JACHMM010000001">
    <property type="protein sequence ID" value="MBB5790160.1"/>
    <property type="molecule type" value="Genomic_DNA"/>
</dbReference>
<gene>
    <name evidence="1" type="ORF">HD601_004735</name>
</gene>
<evidence type="ECO:0000313" key="2">
    <source>
        <dbReference type="Proteomes" id="UP000542813"/>
    </source>
</evidence>
<accession>A0A7W9GUA3</accession>
<protein>
    <submittedName>
        <fullName evidence="1">Uncharacterized protein</fullName>
    </submittedName>
</protein>
<keyword evidence="2" id="KW-1185">Reference proteome</keyword>
<name>A0A7W9GUA3_9ACTN</name>
<dbReference type="Proteomes" id="UP000542813">
    <property type="component" value="Unassembled WGS sequence"/>
</dbReference>
<organism evidence="1 2">
    <name type="scientific">Jiangella mangrovi</name>
    <dbReference type="NCBI Taxonomy" id="1524084"/>
    <lineage>
        <taxon>Bacteria</taxon>
        <taxon>Bacillati</taxon>
        <taxon>Actinomycetota</taxon>
        <taxon>Actinomycetes</taxon>
        <taxon>Jiangellales</taxon>
        <taxon>Jiangellaceae</taxon>
        <taxon>Jiangella</taxon>
    </lineage>
</organism>
<proteinExistence type="predicted"/>
<reference evidence="1 2" key="1">
    <citation type="submission" date="2020-08" db="EMBL/GenBank/DDBJ databases">
        <title>Sequencing the genomes of 1000 actinobacteria strains.</title>
        <authorList>
            <person name="Klenk H.-P."/>
        </authorList>
    </citation>
    <scope>NUCLEOTIDE SEQUENCE [LARGE SCALE GENOMIC DNA]</scope>
    <source>
        <strain evidence="1 2">DSM 102122</strain>
    </source>
</reference>
<dbReference type="AlphaFoldDB" id="A0A7W9GUA3"/>
<comment type="caution">
    <text evidence="1">The sequence shown here is derived from an EMBL/GenBank/DDBJ whole genome shotgun (WGS) entry which is preliminary data.</text>
</comment>
<dbReference type="RefSeq" id="WP_184826020.1">
    <property type="nucleotide sequence ID" value="NZ_JACHMM010000001.1"/>
</dbReference>